<evidence type="ECO:0000313" key="11">
    <source>
        <dbReference type="Proteomes" id="UP001161294"/>
    </source>
</evidence>
<evidence type="ECO:0000259" key="9">
    <source>
        <dbReference type="Pfam" id="PF00127"/>
    </source>
</evidence>
<keyword evidence="8" id="KW-0732">Signal</keyword>
<gene>
    <name evidence="10" type="primary">azu</name>
    <name evidence="10" type="ORF">N5J23_07360</name>
</gene>
<evidence type="ECO:0000313" key="10">
    <source>
        <dbReference type="EMBL" id="MDH2005358.1"/>
    </source>
</evidence>
<evidence type="ECO:0000256" key="7">
    <source>
        <dbReference type="ARBA" id="ARBA00023157"/>
    </source>
</evidence>
<feature type="chain" id="PRO_5041489217" description="Azurin" evidence="8">
    <location>
        <begin position="25"/>
        <end position="153"/>
    </location>
</feature>
<evidence type="ECO:0000256" key="6">
    <source>
        <dbReference type="ARBA" id="ARBA00023008"/>
    </source>
</evidence>
<accession>A0AA42W2L0</accession>
<evidence type="ECO:0000256" key="2">
    <source>
        <dbReference type="ARBA" id="ARBA00022448"/>
    </source>
</evidence>
<comment type="caution">
    <text evidence="10">The sequence shown here is derived from an EMBL/GenBank/DDBJ whole genome shotgun (WGS) entry which is preliminary data.</text>
</comment>
<keyword evidence="6 8" id="KW-0186">Copper</keyword>
<sequence>MKNQFLSSASAVLILSLLTSNAMANECSVTVESNDAMQFNLKSMVVPKTCSKFSITLTHTGKMPKSAMGHNLVVSKTSDMAAISKDGIGAGVANDYLKPQDSRVLAHTKLIGGGESTTIELVVAQLKAGESYSYFCSFPGHVSLMKGSVNLGS</sequence>
<dbReference type="AlphaFoldDB" id="A0AA42W2L0"/>
<dbReference type="GO" id="GO:0042597">
    <property type="term" value="C:periplasmic space"/>
    <property type="evidence" value="ECO:0007669"/>
    <property type="project" value="UniProtKB-SubCell"/>
</dbReference>
<evidence type="ECO:0000256" key="8">
    <source>
        <dbReference type="RuleBase" id="RU363017"/>
    </source>
</evidence>
<dbReference type="InterPro" id="IPR008972">
    <property type="entry name" value="Cupredoxin"/>
</dbReference>
<protein>
    <recommendedName>
        <fullName evidence="8">Azurin</fullName>
    </recommendedName>
</protein>
<comment type="function">
    <text evidence="8">Transfers electrons from cytochrome c551 to cytochrome oxidase.</text>
</comment>
<dbReference type="SUPFAM" id="SSF49503">
    <property type="entry name" value="Cupredoxins"/>
    <property type="match status" value="1"/>
</dbReference>
<reference evidence="10" key="1">
    <citation type="submission" date="2022-09" db="EMBL/GenBank/DDBJ databases">
        <title>Intensive care unit water sources are persistently colonized with multi-drug resistant bacteria and are the site of extensive horizontal gene transfer of antibiotic resistance genes.</title>
        <authorList>
            <person name="Diorio-Toth L."/>
        </authorList>
    </citation>
    <scope>NUCLEOTIDE SEQUENCE</scope>
    <source>
        <strain evidence="10">GD03686</strain>
    </source>
</reference>
<dbReference type="CDD" id="cd13922">
    <property type="entry name" value="Azurin"/>
    <property type="match status" value="1"/>
</dbReference>
<dbReference type="PANTHER" id="PTHR38439">
    <property type="entry name" value="AURACYANIN-B"/>
    <property type="match status" value="1"/>
</dbReference>
<dbReference type="RefSeq" id="WP_279853301.1">
    <property type="nucleotide sequence ID" value="NZ_JAOCIA010000008.1"/>
</dbReference>
<keyword evidence="5 8" id="KW-0249">Electron transport</keyword>
<evidence type="ECO:0000256" key="4">
    <source>
        <dbReference type="ARBA" id="ARBA00022764"/>
    </source>
</evidence>
<dbReference type="Proteomes" id="UP001161294">
    <property type="component" value="Unassembled WGS sequence"/>
</dbReference>
<dbReference type="PANTHER" id="PTHR38439:SF2">
    <property type="entry name" value="OUTER MEMBRANE PROTEIN H.8"/>
    <property type="match status" value="1"/>
</dbReference>
<keyword evidence="7" id="KW-1015">Disulfide bond</keyword>
<dbReference type="EMBL" id="JAOCJW010000011">
    <property type="protein sequence ID" value="MDH2005358.1"/>
    <property type="molecule type" value="Genomic_DNA"/>
</dbReference>
<proteinExistence type="predicted"/>
<feature type="domain" description="Blue (type 1) copper" evidence="9">
    <location>
        <begin position="26"/>
        <end position="151"/>
    </location>
</feature>
<evidence type="ECO:0000256" key="5">
    <source>
        <dbReference type="ARBA" id="ARBA00022982"/>
    </source>
</evidence>
<keyword evidence="4 8" id="KW-0574">Periplasm</keyword>
<evidence type="ECO:0000256" key="3">
    <source>
        <dbReference type="ARBA" id="ARBA00022723"/>
    </source>
</evidence>
<organism evidence="10 11">
    <name type="scientific">Comamonas aquatica</name>
    <dbReference type="NCBI Taxonomy" id="225991"/>
    <lineage>
        <taxon>Bacteria</taxon>
        <taxon>Pseudomonadati</taxon>
        <taxon>Pseudomonadota</taxon>
        <taxon>Betaproteobacteria</taxon>
        <taxon>Burkholderiales</taxon>
        <taxon>Comamonadaceae</taxon>
        <taxon>Comamonas</taxon>
    </lineage>
</organism>
<evidence type="ECO:0000256" key="1">
    <source>
        <dbReference type="ARBA" id="ARBA00004418"/>
    </source>
</evidence>
<dbReference type="GO" id="GO:0009055">
    <property type="term" value="F:electron transfer activity"/>
    <property type="evidence" value="ECO:0007669"/>
    <property type="project" value="InterPro"/>
</dbReference>
<dbReference type="InterPro" id="IPR014068">
    <property type="entry name" value="Azurin"/>
</dbReference>
<dbReference type="PROSITE" id="PS00196">
    <property type="entry name" value="COPPER_BLUE"/>
    <property type="match status" value="1"/>
</dbReference>
<name>A0AA42W2L0_9BURK</name>
<dbReference type="InterPro" id="IPR028871">
    <property type="entry name" value="BlueCu_1_BS"/>
</dbReference>
<keyword evidence="3 8" id="KW-0479">Metal-binding</keyword>
<dbReference type="InterPro" id="IPR050845">
    <property type="entry name" value="Cu-binding_ET"/>
</dbReference>
<dbReference type="GO" id="GO:0005507">
    <property type="term" value="F:copper ion binding"/>
    <property type="evidence" value="ECO:0007669"/>
    <property type="project" value="UniProtKB-UniRule"/>
</dbReference>
<dbReference type="Gene3D" id="2.60.40.420">
    <property type="entry name" value="Cupredoxins - blue copper proteins"/>
    <property type="match status" value="1"/>
</dbReference>
<comment type="subcellular location">
    <subcellularLocation>
        <location evidence="1 8">Periplasm</location>
    </subcellularLocation>
</comment>
<dbReference type="NCBIfam" id="TIGR02695">
    <property type="entry name" value="azurin"/>
    <property type="match status" value="1"/>
</dbReference>
<dbReference type="InterPro" id="IPR000923">
    <property type="entry name" value="BlueCu_1"/>
</dbReference>
<keyword evidence="2 8" id="KW-0813">Transport</keyword>
<feature type="signal peptide" evidence="8">
    <location>
        <begin position="1"/>
        <end position="24"/>
    </location>
</feature>
<dbReference type="Pfam" id="PF00127">
    <property type="entry name" value="Copper-bind"/>
    <property type="match status" value="1"/>
</dbReference>